<proteinExistence type="predicted"/>
<comment type="caution">
    <text evidence="1">The sequence shown here is derived from an EMBL/GenBank/DDBJ whole genome shotgun (WGS) entry which is preliminary data.</text>
</comment>
<keyword evidence="2" id="KW-1185">Reference proteome</keyword>
<dbReference type="OrthoDB" id="21615at2759"/>
<protein>
    <submittedName>
        <fullName evidence="1">Uncharacterized protein</fullName>
    </submittedName>
</protein>
<dbReference type="AlphaFoldDB" id="A0A8X7UWA5"/>
<dbReference type="Proteomes" id="UP000886595">
    <property type="component" value="Unassembled WGS sequence"/>
</dbReference>
<evidence type="ECO:0000313" key="1">
    <source>
        <dbReference type="EMBL" id="KAG2293114.1"/>
    </source>
</evidence>
<sequence>MELLAVDYKWSEETYSMSLFEWFFSKFRISVFHDENAYKMQLANMAGLKDLM</sequence>
<accession>A0A8X7UWA5</accession>
<organism evidence="1 2">
    <name type="scientific">Brassica carinata</name>
    <name type="common">Ethiopian mustard</name>
    <name type="synonym">Abyssinian cabbage</name>
    <dbReference type="NCBI Taxonomy" id="52824"/>
    <lineage>
        <taxon>Eukaryota</taxon>
        <taxon>Viridiplantae</taxon>
        <taxon>Streptophyta</taxon>
        <taxon>Embryophyta</taxon>
        <taxon>Tracheophyta</taxon>
        <taxon>Spermatophyta</taxon>
        <taxon>Magnoliopsida</taxon>
        <taxon>eudicotyledons</taxon>
        <taxon>Gunneridae</taxon>
        <taxon>Pentapetalae</taxon>
        <taxon>rosids</taxon>
        <taxon>malvids</taxon>
        <taxon>Brassicales</taxon>
        <taxon>Brassicaceae</taxon>
        <taxon>Brassiceae</taxon>
        <taxon>Brassica</taxon>
    </lineage>
</organism>
<name>A0A8X7UWA5_BRACI</name>
<evidence type="ECO:0000313" key="2">
    <source>
        <dbReference type="Proteomes" id="UP000886595"/>
    </source>
</evidence>
<gene>
    <name evidence="1" type="ORF">Bca52824_039783</name>
</gene>
<dbReference type="EMBL" id="JAAMPC010000009">
    <property type="protein sequence ID" value="KAG2293114.1"/>
    <property type="molecule type" value="Genomic_DNA"/>
</dbReference>
<feature type="non-terminal residue" evidence="1">
    <location>
        <position position="52"/>
    </location>
</feature>
<reference evidence="1 2" key="1">
    <citation type="submission" date="2020-02" db="EMBL/GenBank/DDBJ databases">
        <authorList>
            <person name="Ma Q."/>
            <person name="Huang Y."/>
            <person name="Song X."/>
            <person name="Pei D."/>
        </authorList>
    </citation>
    <scope>NUCLEOTIDE SEQUENCE [LARGE SCALE GENOMIC DNA]</scope>
    <source>
        <strain evidence="1">Sxm20200214</strain>
        <tissue evidence="1">Leaf</tissue>
    </source>
</reference>